<accession>A0A4R6UZ37</accession>
<name>A0A4R6UZ37_9ACTN</name>
<sequence length="406" mass="43367">MSVSTGRGPAYDLAAIAARLEEHARSAPPASAQLLGALARGLSGGGAGLAATDLATAYPPESLLPDRVVPRPLNGLLWLMRAARDVLIFLPVFWTWYQLGRVLLAFGSAPAGANFLYGWQQGTFGGAGFDPLSDTAVWVAGFLGGVIALALLVHVAEGLVNLWTDRTRERDEVAQLLALATYLIPARSESMREEVRGANETLQGVRSVVNGLRDAMGAATGSMSRAAADMRLAADGITEALVGDPREQLVQALALWQNRMEELASAIRDARTPAELLEEVGRLTRSAVHGQERMSEQTGRMLELLGDQNRLIEARSDEVSTFAASVMERISRALDDLEKVAGGLSSAQDRLGVFTEESARTLGTALNEFTEISGDLGFLIKDVQRDVNDRSRGAGAAVADGEDRWS</sequence>
<evidence type="ECO:0000313" key="3">
    <source>
        <dbReference type="Proteomes" id="UP000295281"/>
    </source>
</evidence>
<keyword evidence="1" id="KW-0472">Membrane</keyword>
<dbReference type="AlphaFoldDB" id="A0A4R6UZ37"/>
<evidence type="ECO:0000313" key="2">
    <source>
        <dbReference type="EMBL" id="TDQ51586.1"/>
    </source>
</evidence>
<keyword evidence="1" id="KW-1133">Transmembrane helix</keyword>
<keyword evidence="3" id="KW-1185">Reference proteome</keyword>
<comment type="caution">
    <text evidence="2">The sequence shown here is derived from an EMBL/GenBank/DDBJ whole genome shotgun (WGS) entry which is preliminary data.</text>
</comment>
<feature type="transmembrane region" description="Helical" evidence="1">
    <location>
        <begin position="76"/>
        <end position="97"/>
    </location>
</feature>
<proteinExistence type="predicted"/>
<gene>
    <name evidence="2" type="ORF">EV190_11075</name>
</gene>
<organism evidence="2 3">
    <name type="scientific">Actinorugispora endophytica</name>
    <dbReference type="NCBI Taxonomy" id="1605990"/>
    <lineage>
        <taxon>Bacteria</taxon>
        <taxon>Bacillati</taxon>
        <taxon>Actinomycetota</taxon>
        <taxon>Actinomycetes</taxon>
        <taxon>Streptosporangiales</taxon>
        <taxon>Nocardiopsidaceae</taxon>
        <taxon>Actinorugispora</taxon>
    </lineage>
</organism>
<protein>
    <submittedName>
        <fullName evidence="2">Uncharacterized protein</fullName>
    </submittedName>
</protein>
<feature type="transmembrane region" description="Helical" evidence="1">
    <location>
        <begin position="136"/>
        <end position="160"/>
    </location>
</feature>
<dbReference type="Proteomes" id="UP000295281">
    <property type="component" value="Unassembled WGS sequence"/>
</dbReference>
<keyword evidence="1" id="KW-0812">Transmembrane</keyword>
<dbReference type="EMBL" id="SNYN01000010">
    <property type="protein sequence ID" value="TDQ51586.1"/>
    <property type="molecule type" value="Genomic_DNA"/>
</dbReference>
<reference evidence="2 3" key="1">
    <citation type="submission" date="2019-03" db="EMBL/GenBank/DDBJ databases">
        <title>Genomic Encyclopedia of Type Strains, Phase IV (KMG-IV): sequencing the most valuable type-strain genomes for metagenomic binning, comparative biology and taxonomic classification.</title>
        <authorList>
            <person name="Goeker M."/>
        </authorList>
    </citation>
    <scope>NUCLEOTIDE SEQUENCE [LARGE SCALE GENOMIC DNA]</scope>
    <source>
        <strain evidence="2 3">DSM 46770</strain>
    </source>
</reference>
<evidence type="ECO:0000256" key="1">
    <source>
        <dbReference type="SAM" id="Phobius"/>
    </source>
</evidence>
<dbReference type="RefSeq" id="WP_243742571.1">
    <property type="nucleotide sequence ID" value="NZ_SNYN01000010.1"/>
</dbReference>